<dbReference type="OrthoDB" id="4094614at2759"/>
<evidence type="ECO:0000313" key="2">
    <source>
        <dbReference type="EMBL" id="VVT56786.1"/>
    </source>
</evidence>
<dbReference type="PANTHER" id="PTHR35523:SF1">
    <property type="entry name" value="CELL WALL PROTEIN SED1"/>
    <property type="match status" value="1"/>
</dbReference>
<dbReference type="Proteomes" id="UP000398389">
    <property type="component" value="Unassembled WGS sequence"/>
</dbReference>
<dbReference type="EMBL" id="CABVLU010000004">
    <property type="protein sequence ID" value="VVT56786.1"/>
    <property type="molecule type" value="Genomic_DNA"/>
</dbReference>
<evidence type="ECO:0000313" key="3">
    <source>
        <dbReference type="Proteomes" id="UP000398389"/>
    </source>
</evidence>
<dbReference type="RefSeq" id="XP_031855878.1">
    <property type="nucleotide sequence ID" value="XM_031999987.1"/>
</dbReference>
<keyword evidence="3" id="KW-1185">Reference proteome</keyword>
<dbReference type="GO" id="GO:0005199">
    <property type="term" value="F:structural constituent of cell wall"/>
    <property type="evidence" value="ECO:0007669"/>
    <property type="project" value="InterPro"/>
</dbReference>
<dbReference type="GO" id="GO:0009277">
    <property type="term" value="C:fungal-type cell wall"/>
    <property type="evidence" value="ECO:0007669"/>
    <property type="project" value="TreeGrafter"/>
</dbReference>
<feature type="chain" id="PRO_5022990710" evidence="1">
    <location>
        <begin position="19"/>
        <end position="153"/>
    </location>
</feature>
<protein>
    <submittedName>
        <fullName evidence="2">Uncharacterized protein</fullName>
    </submittedName>
</protein>
<gene>
    <name evidence="2" type="ORF">SAPINGB_P005273</name>
</gene>
<feature type="signal peptide" evidence="1">
    <location>
        <begin position="1"/>
        <end position="18"/>
    </location>
</feature>
<dbReference type="InterPro" id="IPR038843">
    <property type="entry name" value="Sed1/Spi1"/>
</dbReference>
<sequence>MKFSVAAAAAVFAGVASASYANVTTVTLPCEITTTEVVTAYTTYCPESTTIVENSKTITVTAPGTVTITNCPCTRESVITTSTVTTVPVISGTPVIPTTVITPSSSAPVSTKSVTSSPVANVTTTSTVAQGGAAKLGFSGAAAGVLAAAVYFL</sequence>
<dbReference type="GeneID" id="43584087"/>
<dbReference type="GO" id="GO:0031505">
    <property type="term" value="P:fungal-type cell wall organization"/>
    <property type="evidence" value="ECO:0007669"/>
    <property type="project" value="InterPro"/>
</dbReference>
<dbReference type="AlphaFoldDB" id="A0A5E8C6D0"/>
<dbReference type="PANTHER" id="PTHR35523">
    <property type="entry name" value="CELL WALL PROTEIN SED1"/>
    <property type="match status" value="1"/>
</dbReference>
<reference evidence="2 3" key="1">
    <citation type="submission" date="2019-09" db="EMBL/GenBank/DDBJ databases">
        <authorList>
            <person name="Brejova B."/>
        </authorList>
    </citation>
    <scope>NUCLEOTIDE SEQUENCE [LARGE SCALE GENOMIC DNA]</scope>
</reference>
<name>A0A5E8C6D0_9ASCO</name>
<keyword evidence="1" id="KW-0732">Signal</keyword>
<proteinExistence type="predicted"/>
<accession>A0A5E8C6D0</accession>
<organism evidence="2 3">
    <name type="scientific">Magnusiomyces paraingens</name>
    <dbReference type="NCBI Taxonomy" id="2606893"/>
    <lineage>
        <taxon>Eukaryota</taxon>
        <taxon>Fungi</taxon>
        <taxon>Dikarya</taxon>
        <taxon>Ascomycota</taxon>
        <taxon>Saccharomycotina</taxon>
        <taxon>Dipodascomycetes</taxon>
        <taxon>Dipodascales</taxon>
        <taxon>Dipodascaceae</taxon>
        <taxon>Magnusiomyces</taxon>
    </lineage>
</organism>
<evidence type="ECO:0000256" key="1">
    <source>
        <dbReference type="SAM" id="SignalP"/>
    </source>
</evidence>